<dbReference type="STRING" id="429701.A0A2G9HXL7"/>
<dbReference type="Pfam" id="PF03140">
    <property type="entry name" value="DUF247"/>
    <property type="match status" value="1"/>
</dbReference>
<comment type="caution">
    <text evidence="2">The sequence shown here is derived from an EMBL/GenBank/DDBJ whole genome shotgun (WGS) entry which is preliminary data.</text>
</comment>
<protein>
    <submittedName>
        <fullName evidence="2">Uncharacterized protein</fullName>
    </submittedName>
</protein>
<dbReference type="AlphaFoldDB" id="A0A2G9HXL7"/>
<proteinExistence type="predicted"/>
<keyword evidence="1" id="KW-0472">Membrane</keyword>
<name>A0A2G9HXL7_9LAMI</name>
<evidence type="ECO:0000256" key="1">
    <source>
        <dbReference type="SAM" id="Phobius"/>
    </source>
</evidence>
<keyword evidence="1" id="KW-1133">Transmembrane helix</keyword>
<keyword evidence="1" id="KW-0812">Transmembrane</keyword>
<feature type="transmembrane region" description="Helical" evidence="1">
    <location>
        <begin position="531"/>
        <end position="549"/>
    </location>
</feature>
<dbReference type="PANTHER" id="PTHR31549">
    <property type="entry name" value="PROTEIN, PUTATIVE (DUF247)-RELATED-RELATED"/>
    <property type="match status" value="1"/>
</dbReference>
<dbReference type="PANTHER" id="PTHR31549:SF289">
    <property type="match status" value="1"/>
</dbReference>
<organism evidence="2 3">
    <name type="scientific">Handroanthus impetiginosus</name>
    <dbReference type="NCBI Taxonomy" id="429701"/>
    <lineage>
        <taxon>Eukaryota</taxon>
        <taxon>Viridiplantae</taxon>
        <taxon>Streptophyta</taxon>
        <taxon>Embryophyta</taxon>
        <taxon>Tracheophyta</taxon>
        <taxon>Spermatophyta</taxon>
        <taxon>Magnoliopsida</taxon>
        <taxon>eudicotyledons</taxon>
        <taxon>Gunneridae</taxon>
        <taxon>Pentapetalae</taxon>
        <taxon>asterids</taxon>
        <taxon>lamiids</taxon>
        <taxon>Lamiales</taxon>
        <taxon>Bignoniaceae</taxon>
        <taxon>Crescentiina</taxon>
        <taxon>Tabebuia alliance</taxon>
        <taxon>Handroanthus</taxon>
    </lineage>
</organism>
<dbReference type="OrthoDB" id="2356035at2759"/>
<evidence type="ECO:0000313" key="3">
    <source>
        <dbReference type="Proteomes" id="UP000231279"/>
    </source>
</evidence>
<gene>
    <name evidence="2" type="ORF">CDL12_05072</name>
</gene>
<keyword evidence="3" id="KW-1185">Reference proteome</keyword>
<dbReference type="InterPro" id="IPR004158">
    <property type="entry name" value="DUF247_pln"/>
</dbReference>
<evidence type="ECO:0000313" key="2">
    <source>
        <dbReference type="EMBL" id="PIN22223.1"/>
    </source>
</evidence>
<sequence length="575" mass="65993">MTSNSIFTSAKSEKKWVVEIANNFPKEHIVEIDFDTPFCVFKVPKTLAETKPEAYTPQKMGLGPYHHLRSDLYTMEKQKRSAVRKFMNQENLNNVHKIVESLIHCEPVIRACYDQYLDLDANTLAWIVAVDGLYLLQFLKKYSRKNETAHDEFSAEQLIAAGNSRKSCDDPEIVRDIVMLENQIPAVLLQKILHGLQNDTHELFEDFDVFCGDHLPLELSKKREILQDKNQEHLLHRMYHLIVNNDAVPLPMTGMDDIHDDYPLQVQETRMDDIYEDAPLQEEQTRMDDTHDDSVGSNQRSAGIGIKFLVHIVLFLIKVPWDKIKPKIKALFKKHDADEHKQLVGETIIPFLAQIKALLKKHDPDEQNQLVEEINIPSVTQMSEIAGITFHVLDPGGIRNTDFDKHRKKFHLPAITIDVHTETVLRNLVAFELSKPGSTHEFASYVDLMCGIIDTEKDVEILKNANILTGELPDDEIVRIFNGIRRSMEENDKKSSNIKEAVDNVNEKYDDVWSVKVLRFIKKYFFDSWKYMRVVFSVVVVVMLTLQAFCSMFGCARSFGGSAAMKGGHFLYADS</sequence>
<accession>A0A2G9HXL7</accession>
<reference evidence="3" key="1">
    <citation type="journal article" date="2018" name="Gigascience">
        <title>Genome assembly of the Pink Ipe (Handroanthus impetiginosus, Bignoniaceae), a highly valued, ecologically keystone Neotropical timber forest tree.</title>
        <authorList>
            <person name="Silva-Junior O.B."/>
            <person name="Grattapaglia D."/>
            <person name="Novaes E."/>
            <person name="Collevatti R.G."/>
        </authorList>
    </citation>
    <scope>NUCLEOTIDE SEQUENCE [LARGE SCALE GENOMIC DNA]</scope>
    <source>
        <strain evidence="3">cv. UFG-1</strain>
    </source>
</reference>
<dbReference type="Proteomes" id="UP000231279">
    <property type="component" value="Unassembled WGS sequence"/>
</dbReference>
<dbReference type="EMBL" id="NKXS01000805">
    <property type="protein sequence ID" value="PIN22223.1"/>
    <property type="molecule type" value="Genomic_DNA"/>
</dbReference>